<evidence type="ECO:0000313" key="1">
    <source>
        <dbReference type="EMBL" id="RHN62783.1"/>
    </source>
</evidence>
<evidence type="ECO:0000313" key="2">
    <source>
        <dbReference type="Proteomes" id="UP000265566"/>
    </source>
</evidence>
<dbReference type="EMBL" id="PSQE01000004">
    <property type="protein sequence ID" value="RHN62783.1"/>
    <property type="molecule type" value="Genomic_DNA"/>
</dbReference>
<dbReference type="Gramene" id="rna25392">
    <property type="protein sequence ID" value="RHN62783.1"/>
    <property type="gene ID" value="gene25392"/>
</dbReference>
<organism evidence="1 2">
    <name type="scientific">Medicago truncatula</name>
    <name type="common">Barrel medic</name>
    <name type="synonym">Medicago tribuloides</name>
    <dbReference type="NCBI Taxonomy" id="3880"/>
    <lineage>
        <taxon>Eukaryota</taxon>
        <taxon>Viridiplantae</taxon>
        <taxon>Streptophyta</taxon>
        <taxon>Embryophyta</taxon>
        <taxon>Tracheophyta</taxon>
        <taxon>Spermatophyta</taxon>
        <taxon>Magnoliopsida</taxon>
        <taxon>eudicotyledons</taxon>
        <taxon>Gunneridae</taxon>
        <taxon>Pentapetalae</taxon>
        <taxon>rosids</taxon>
        <taxon>fabids</taxon>
        <taxon>Fabales</taxon>
        <taxon>Fabaceae</taxon>
        <taxon>Papilionoideae</taxon>
        <taxon>50 kb inversion clade</taxon>
        <taxon>NPAAA clade</taxon>
        <taxon>Hologalegina</taxon>
        <taxon>IRL clade</taxon>
        <taxon>Trifolieae</taxon>
        <taxon>Medicago</taxon>
    </lineage>
</organism>
<dbReference type="Proteomes" id="UP000265566">
    <property type="component" value="Chromosome 4"/>
</dbReference>
<dbReference type="AlphaFoldDB" id="A0A396IDA6"/>
<accession>A0A396IDA6</accession>
<comment type="caution">
    <text evidence="1">The sequence shown here is derived from an EMBL/GenBank/DDBJ whole genome shotgun (WGS) entry which is preliminary data.</text>
</comment>
<sequence length="140" mass="16012">MLTCRLLWTMLRAPTQVYLDGVCHWLCKEDEEDSPDGPCLVSFYLSNDVFFEMIVLMSVSLVVTIIPSDLDDCFDVKALWINLAVLYESIALFSYHEETTTFHVSVLGELGMKESWTKLFTFRGEGGNILQKIRCRTSLV</sequence>
<name>A0A396IDA6_MEDTR</name>
<proteinExistence type="predicted"/>
<gene>
    <name evidence="1" type="ORF">MtrunA17_Chr4g0051141</name>
</gene>
<protein>
    <submittedName>
        <fullName evidence="1">Uncharacterized protein</fullName>
    </submittedName>
</protein>
<reference evidence="2" key="1">
    <citation type="journal article" date="2018" name="Nat. Plants">
        <title>Whole-genome landscape of Medicago truncatula symbiotic genes.</title>
        <authorList>
            <person name="Pecrix Y."/>
            <person name="Staton S.E."/>
            <person name="Sallet E."/>
            <person name="Lelandais-Briere C."/>
            <person name="Moreau S."/>
            <person name="Carrere S."/>
            <person name="Blein T."/>
            <person name="Jardinaud M.F."/>
            <person name="Latrasse D."/>
            <person name="Zouine M."/>
            <person name="Zahm M."/>
            <person name="Kreplak J."/>
            <person name="Mayjonade B."/>
            <person name="Satge C."/>
            <person name="Perez M."/>
            <person name="Cauet S."/>
            <person name="Marande W."/>
            <person name="Chantry-Darmon C."/>
            <person name="Lopez-Roques C."/>
            <person name="Bouchez O."/>
            <person name="Berard A."/>
            <person name="Debelle F."/>
            <person name="Munos S."/>
            <person name="Bendahmane A."/>
            <person name="Berges H."/>
            <person name="Niebel A."/>
            <person name="Buitink J."/>
            <person name="Frugier F."/>
            <person name="Benhamed M."/>
            <person name="Crespi M."/>
            <person name="Gouzy J."/>
            <person name="Gamas P."/>
        </authorList>
    </citation>
    <scope>NUCLEOTIDE SEQUENCE [LARGE SCALE GENOMIC DNA]</scope>
    <source>
        <strain evidence="2">cv. Jemalong A17</strain>
    </source>
</reference>